<dbReference type="Proteomes" id="UP000315395">
    <property type="component" value="Chromosome"/>
</dbReference>
<dbReference type="InterPro" id="IPR020556">
    <property type="entry name" value="Amidase_CS"/>
</dbReference>
<dbReference type="PANTHER" id="PTHR11895">
    <property type="entry name" value="TRANSAMIDASE"/>
    <property type="match status" value="1"/>
</dbReference>
<accession>A0A516GFX5</accession>
<dbReference type="Pfam" id="PF01425">
    <property type="entry name" value="Amidase"/>
    <property type="match status" value="1"/>
</dbReference>
<evidence type="ECO:0000313" key="3">
    <source>
        <dbReference type="EMBL" id="QDO90426.1"/>
    </source>
</evidence>
<dbReference type="InterPro" id="IPR000120">
    <property type="entry name" value="Amidase"/>
</dbReference>
<dbReference type="InterPro" id="IPR036928">
    <property type="entry name" value="AS_sf"/>
</dbReference>
<dbReference type="EMBL" id="CP041616">
    <property type="protein sequence ID" value="QDO90426.1"/>
    <property type="molecule type" value="Genomic_DNA"/>
</dbReference>
<keyword evidence="3" id="KW-0378">Hydrolase</keyword>
<dbReference type="InterPro" id="IPR023631">
    <property type="entry name" value="Amidase_dom"/>
</dbReference>
<dbReference type="OrthoDB" id="182039at2"/>
<dbReference type="SUPFAM" id="SSF75304">
    <property type="entry name" value="Amidase signature (AS) enzymes"/>
    <property type="match status" value="1"/>
</dbReference>
<gene>
    <name evidence="3" type="ORF">FNH13_14095</name>
</gene>
<proteinExistence type="inferred from homology"/>
<dbReference type="GO" id="GO:0004040">
    <property type="term" value="F:amidase activity"/>
    <property type="evidence" value="ECO:0007669"/>
    <property type="project" value="UniProtKB-EC"/>
</dbReference>
<dbReference type="PROSITE" id="PS00571">
    <property type="entry name" value="AMIDASES"/>
    <property type="match status" value="1"/>
</dbReference>
<dbReference type="AlphaFoldDB" id="A0A516GFX5"/>
<dbReference type="Gene3D" id="3.90.1300.10">
    <property type="entry name" value="Amidase signature (AS) domain"/>
    <property type="match status" value="1"/>
</dbReference>
<feature type="domain" description="Amidase" evidence="2">
    <location>
        <begin position="30"/>
        <end position="450"/>
    </location>
</feature>
<dbReference type="KEGG" id="orz:FNH13_14095"/>
<evidence type="ECO:0000313" key="4">
    <source>
        <dbReference type="Proteomes" id="UP000315395"/>
    </source>
</evidence>
<organism evidence="3 4">
    <name type="scientific">Ornithinimicrobium ciconiae</name>
    <dbReference type="NCBI Taxonomy" id="2594265"/>
    <lineage>
        <taxon>Bacteria</taxon>
        <taxon>Bacillati</taxon>
        <taxon>Actinomycetota</taxon>
        <taxon>Actinomycetes</taxon>
        <taxon>Micrococcales</taxon>
        <taxon>Ornithinimicrobiaceae</taxon>
        <taxon>Ornithinimicrobium</taxon>
    </lineage>
</organism>
<evidence type="ECO:0000256" key="1">
    <source>
        <dbReference type="ARBA" id="ARBA00009199"/>
    </source>
</evidence>
<comment type="similarity">
    <text evidence="1">Belongs to the amidase family.</text>
</comment>
<dbReference type="EC" id="3.5.1.4" evidence="3"/>
<evidence type="ECO:0000259" key="2">
    <source>
        <dbReference type="Pfam" id="PF01425"/>
    </source>
</evidence>
<protein>
    <submittedName>
        <fullName evidence="3">Amidase</fullName>
        <ecNumber evidence="3">3.5.1.4</ecNumber>
    </submittedName>
</protein>
<keyword evidence="4" id="KW-1185">Reference proteome</keyword>
<name>A0A516GFX5_9MICO</name>
<reference evidence="3 4" key="1">
    <citation type="submission" date="2019-07" db="EMBL/GenBank/DDBJ databases">
        <title>complete genome sequencing of Ornithinimicrobium sp. H23M54.</title>
        <authorList>
            <person name="Bae J.-W."/>
            <person name="Lee S.-Y."/>
        </authorList>
    </citation>
    <scope>NUCLEOTIDE SEQUENCE [LARGE SCALE GENOMIC DNA]</scope>
    <source>
        <strain evidence="3 4">H23M54</strain>
    </source>
</reference>
<dbReference type="NCBIfam" id="NF004815">
    <property type="entry name" value="PRK06169.1"/>
    <property type="match status" value="1"/>
</dbReference>
<sequence>MPQGRDLSLCSAEELASGFRVGEFTPEDAARAALAAIAVHNDTVNAMVLVDEDGALTAARESTQRWARGTPLSPTDGVPMTIKDLFLTSGWPTLRGSTLTDQDGPWETDAPSVARLREAGAVLLGKNTTPEFGWKGVTDSIRQGATGNPWGAGLTSGGSSGGAATAVGLGMGTWSIGTDGGGSVRIPASFTGTVALKPTFGRIPLFPPSPYGTLSHAGPMTRTVRDAALLLDIIAQPDPRDWAALDRPASSYLEGIEDGVEGLRIAYSPTLSYGTNDPEVEEAVTAAARVFAELGAHVEQVDPDITDCVDAFHTLWFTGAAKVVEHYGEGALDRIDPRLRQAVIELGTDVSASDYLDASAIRMDLGVRMGAFHQQHDLLLTPTMPIASFPVGQDAPDGWPSTLWTSWTPYTYPFNMTQQPALSVPCGFTSDARPVGLQLVGPRHAEALTLRAGRAYERATDWHLARPTLLS</sequence>
<dbReference type="PANTHER" id="PTHR11895:SF7">
    <property type="entry name" value="GLUTAMYL-TRNA(GLN) AMIDOTRANSFERASE SUBUNIT A, MITOCHONDRIAL"/>
    <property type="match status" value="1"/>
</dbReference>